<accession>A0A2N3N5B8</accession>
<dbReference type="OrthoDB" id="25503at2759"/>
<dbReference type="SMART" id="SM00757">
    <property type="entry name" value="CRA"/>
    <property type="match status" value="1"/>
</dbReference>
<dbReference type="Pfam" id="PF00622">
    <property type="entry name" value="SPRY"/>
    <property type="match status" value="1"/>
</dbReference>
<dbReference type="STRING" id="41688.A0A2N3N5B8"/>
<dbReference type="InterPro" id="IPR024964">
    <property type="entry name" value="CTLH/CRA"/>
</dbReference>
<dbReference type="InterPro" id="IPR006594">
    <property type="entry name" value="LisH"/>
</dbReference>
<evidence type="ECO:0000313" key="7">
    <source>
        <dbReference type="Proteomes" id="UP000233524"/>
    </source>
</evidence>
<dbReference type="InterPro" id="IPR013320">
    <property type="entry name" value="ConA-like_dom_sf"/>
</dbReference>
<evidence type="ECO:0000256" key="3">
    <source>
        <dbReference type="SAM" id="MobiDB-lite"/>
    </source>
</evidence>
<evidence type="ECO:0000256" key="2">
    <source>
        <dbReference type="SAM" id="Coils"/>
    </source>
</evidence>
<dbReference type="InterPro" id="IPR006595">
    <property type="entry name" value="CTLH_C"/>
</dbReference>
<feature type="compositionally biased region" description="Polar residues" evidence="3">
    <location>
        <begin position="69"/>
        <end position="99"/>
    </location>
</feature>
<feature type="coiled-coil region" evidence="2">
    <location>
        <begin position="573"/>
        <end position="600"/>
    </location>
</feature>
<name>A0A2N3N5B8_9PEZI</name>
<dbReference type="PROSITE" id="PS50897">
    <property type="entry name" value="CTLH"/>
    <property type="match status" value="1"/>
</dbReference>
<dbReference type="Pfam" id="PF10607">
    <property type="entry name" value="CTLH"/>
    <property type="match status" value="1"/>
</dbReference>
<feature type="region of interest" description="Disordered" evidence="3">
    <location>
        <begin position="169"/>
        <end position="194"/>
    </location>
</feature>
<feature type="compositionally biased region" description="Polar residues" evidence="3">
    <location>
        <begin position="171"/>
        <end position="194"/>
    </location>
</feature>
<dbReference type="Gene3D" id="2.60.120.920">
    <property type="match status" value="1"/>
</dbReference>
<dbReference type="InterPro" id="IPR050618">
    <property type="entry name" value="Ubq-SigPath_Reg"/>
</dbReference>
<proteinExistence type="predicted"/>
<dbReference type="InterPro" id="IPR035782">
    <property type="entry name" value="SPRY_RanBP9/10"/>
</dbReference>
<evidence type="ECO:0000313" key="6">
    <source>
        <dbReference type="EMBL" id="PKS07633.1"/>
    </source>
</evidence>
<dbReference type="InParanoid" id="A0A2N3N5B8"/>
<evidence type="ECO:0000259" key="4">
    <source>
        <dbReference type="PROSITE" id="PS50188"/>
    </source>
</evidence>
<sequence>MTNPHPTDSDLPAEYDWTSPRFSYTSIASPPLQGTTFLSHPARTHAFSQLLHRDTDMTSDSATGAPASTDHTSYNHLRNSNMDSDRYNSTSNGASNRTATGPAGRQAQLGLFSRAFEMFTSPSYLDSMSSQQDGFFIPSYLKDTAYAQKLQDAHQAKLRALRDARAQDAQSGSALAASTTTNGSIHSKPTAQPESASFDIIERPEVQDDPSSVPPLPSRWSKTDKWAGIDIMGDGVEVRYTSHKQGHEIETASVRANYPIPPECGIYYYEVKIMCGKRDDTTIGVGFSTKNVALSRPPGWEPESWGYHGDDGKCFTSTNLGKTYGPKFTAEDVVGCGVNFNTGCIFFTKNGHNLGAAFRDVKGKLFPSVGLKKYGEHVRVNFGQTPFIFDIDGMMRREKRRIHDEIWKTSPSSVEVRIGGEPVTLNETDLIQSLVLQFLQHDGYVETARAFAEEIQAERQALAIGNQTIGAINIKDDQDATNRQRIRRAILEGDIDRALELIDSCYPNVLMENEIVYLRLKCRRFIEMVRRSAEVRLLYEGKRTNGTSYLQAMELDTNGTENGNWESMDTEDGSNLREQVEHLEQEMLEYGQELQAEYQNDPRKEIGKTLEDIWSLMAYPNPLGEPKVAHLMDNKNRAITAEMVNSVILTSLGKSSSADLTKLYEDTSNLVRDLREGGGPGAFFSMRDITSAIPKAPQL</sequence>
<dbReference type="AlphaFoldDB" id="A0A2N3N5B8"/>
<organism evidence="6 7">
    <name type="scientific">Lomentospora prolificans</name>
    <dbReference type="NCBI Taxonomy" id="41688"/>
    <lineage>
        <taxon>Eukaryota</taxon>
        <taxon>Fungi</taxon>
        <taxon>Dikarya</taxon>
        <taxon>Ascomycota</taxon>
        <taxon>Pezizomycotina</taxon>
        <taxon>Sordariomycetes</taxon>
        <taxon>Hypocreomycetidae</taxon>
        <taxon>Microascales</taxon>
        <taxon>Microascaceae</taxon>
        <taxon>Lomentospora</taxon>
    </lineage>
</organism>
<dbReference type="PROSITE" id="PS50188">
    <property type="entry name" value="B302_SPRY"/>
    <property type="match status" value="1"/>
</dbReference>
<dbReference type="VEuPathDB" id="FungiDB:jhhlp_006239"/>
<dbReference type="InterPro" id="IPR013144">
    <property type="entry name" value="CRA_dom"/>
</dbReference>
<dbReference type="Pfam" id="PF08513">
    <property type="entry name" value="LisH"/>
    <property type="match status" value="1"/>
</dbReference>
<evidence type="ECO:0000256" key="1">
    <source>
        <dbReference type="ARBA" id="ARBA00002343"/>
    </source>
</evidence>
<dbReference type="InterPro" id="IPR003877">
    <property type="entry name" value="SPRY_dom"/>
</dbReference>
<dbReference type="InterPro" id="IPR043136">
    <property type="entry name" value="B30.2/SPRY_sf"/>
</dbReference>
<dbReference type="SMART" id="SM00668">
    <property type="entry name" value="CTLH"/>
    <property type="match status" value="1"/>
</dbReference>
<dbReference type="CDD" id="cd12909">
    <property type="entry name" value="SPRY_RanBP9_10"/>
    <property type="match status" value="1"/>
</dbReference>
<feature type="region of interest" description="Disordered" evidence="3">
    <location>
        <begin position="56"/>
        <end position="102"/>
    </location>
</feature>
<reference evidence="6 7" key="1">
    <citation type="journal article" date="2017" name="G3 (Bethesda)">
        <title>First Draft Genome Sequence of the Pathogenic Fungus Lomentospora prolificans (Formerly Scedosporium prolificans).</title>
        <authorList>
            <person name="Luo R."/>
            <person name="Zimin A."/>
            <person name="Workman R."/>
            <person name="Fan Y."/>
            <person name="Pertea G."/>
            <person name="Grossman N."/>
            <person name="Wear M.P."/>
            <person name="Jia B."/>
            <person name="Miller H."/>
            <person name="Casadevall A."/>
            <person name="Timp W."/>
            <person name="Zhang S.X."/>
            <person name="Salzberg S.L."/>
        </authorList>
    </citation>
    <scope>NUCLEOTIDE SEQUENCE [LARGE SCALE GENOMIC DNA]</scope>
    <source>
        <strain evidence="6 7">JHH-5317</strain>
    </source>
</reference>
<dbReference type="SMART" id="SM00667">
    <property type="entry name" value="LisH"/>
    <property type="match status" value="1"/>
</dbReference>
<dbReference type="SMART" id="SM00449">
    <property type="entry name" value="SPRY"/>
    <property type="match status" value="1"/>
</dbReference>
<dbReference type="PROSITE" id="PS50896">
    <property type="entry name" value="LISH"/>
    <property type="match status" value="1"/>
</dbReference>
<dbReference type="SUPFAM" id="SSF49899">
    <property type="entry name" value="Concanavalin A-like lectins/glucanases"/>
    <property type="match status" value="1"/>
</dbReference>
<comment type="caution">
    <text evidence="6">The sequence shown here is derived from an EMBL/GenBank/DDBJ whole genome shotgun (WGS) entry which is preliminary data.</text>
</comment>
<feature type="domain" description="B30.2/SPRY" evidence="4">
    <location>
        <begin position="198"/>
        <end position="387"/>
    </location>
</feature>
<keyword evidence="7" id="KW-1185">Reference proteome</keyword>
<gene>
    <name evidence="6" type="ORF">jhhlp_006239</name>
</gene>
<dbReference type="InterPro" id="IPR001870">
    <property type="entry name" value="B30.2/SPRY"/>
</dbReference>
<dbReference type="Proteomes" id="UP000233524">
    <property type="component" value="Unassembled WGS sequence"/>
</dbReference>
<dbReference type="PANTHER" id="PTHR12864">
    <property type="entry name" value="RAN BINDING PROTEIN 9-RELATED"/>
    <property type="match status" value="1"/>
</dbReference>
<keyword evidence="2" id="KW-0175">Coiled coil</keyword>
<feature type="domain" description="CTLH" evidence="5">
    <location>
        <begin position="479"/>
        <end position="536"/>
    </location>
</feature>
<protein>
    <submittedName>
        <fullName evidence="6">Uncharacterized protein</fullName>
    </submittedName>
</protein>
<evidence type="ECO:0000259" key="5">
    <source>
        <dbReference type="PROSITE" id="PS50897"/>
    </source>
</evidence>
<dbReference type="EMBL" id="NLAX01000701">
    <property type="protein sequence ID" value="PKS07633.1"/>
    <property type="molecule type" value="Genomic_DNA"/>
</dbReference>
<comment type="function">
    <text evidence="1">Involved in the proteasome-dependent degradation of fructose-1,6-bisphosphatase.</text>
</comment>